<dbReference type="GO" id="GO:0036064">
    <property type="term" value="C:ciliary basal body"/>
    <property type="evidence" value="ECO:0007669"/>
    <property type="project" value="TreeGrafter"/>
</dbReference>
<dbReference type="GO" id="GO:0045504">
    <property type="term" value="F:dynein heavy chain binding"/>
    <property type="evidence" value="ECO:0007669"/>
    <property type="project" value="TreeGrafter"/>
</dbReference>
<evidence type="ECO:0000256" key="4">
    <source>
        <dbReference type="ARBA" id="ARBA00006831"/>
    </source>
</evidence>
<keyword evidence="13" id="KW-0206">Cytoskeleton</keyword>
<accession>A0A7S3LSV0</accession>
<dbReference type="GO" id="GO:0005930">
    <property type="term" value="C:axoneme"/>
    <property type="evidence" value="ECO:0007669"/>
    <property type="project" value="UniProtKB-SubCell"/>
</dbReference>
<sequence>MAAPGGEGGRAAGMDIWSSILAEKGQDLRASERRHHTVLVVGPKGSGKSSLISRIIKPDKVDKEESKEATGLEYTYMRGRTGQSLEDTVVHLWELGGGKKMEQLVDVVITPRMYSYFNPGRLCQTITGIFVFAF</sequence>
<organism evidence="15">
    <name type="scientific">Palpitomonas bilix</name>
    <dbReference type="NCBI Taxonomy" id="652834"/>
    <lineage>
        <taxon>Eukaryota</taxon>
        <taxon>Eukaryota incertae sedis</taxon>
    </lineage>
</organism>
<dbReference type="PANTHER" id="PTHR13236:SF0">
    <property type="entry name" value="CYTOPLASMIC DYNEIN 2 LIGHT INTERMEDIATE CHAIN 1"/>
    <property type="match status" value="1"/>
</dbReference>
<dbReference type="PANTHER" id="PTHR13236">
    <property type="entry name" value="DYNEIN 2 LIGHT INTERMEDIATE CHAIN, ISOFORM 2"/>
    <property type="match status" value="1"/>
</dbReference>
<comment type="similarity">
    <text evidence="4">Belongs to the dynein light intermediate chain family.</text>
</comment>
<keyword evidence="6" id="KW-0217">Developmental protein</keyword>
<keyword evidence="14" id="KW-0966">Cell projection</keyword>
<comment type="subcellular location">
    <subcellularLocation>
        <location evidence="3">Cytoplasm</location>
        <location evidence="3">Cytoskeleton</location>
        <location evidence="3">Cilium axoneme</location>
    </subcellularLocation>
    <subcellularLocation>
        <location evidence="1">Cytoplasm</location>
        <location evidence="1">Cytoskeleton</location>
        <location evidence="1">Cilium basal body</location>
    </subcellularLocation>
    <subcellularLocation>
        <location evidence="2">Cytoplasm</location>
        <location evidence="2">Cytoskeleton</location>
        <location evidence="2">Microtubule organizing center</location>
        <location evidence="2">Centrosome</location>
    </subcellularLocation>
</comment>
<gene>
    <name evidence="15" type="ORF">PBIL07802_LOCUS24521</name>
</gene>
<dbReference type="InterPro" id="IPR040045">
    <property type="entry name" value="DYNC2LI1"/>
</dbReference>
<dbReference type="EMBL" id="HBIB01037520">
    <property type="protein sequence ID" value="CAE0262226.1"/>
    <property type="molecule type" value="Transcribed_RNA"/>
</dbReference>
<evidence type="ECO:0000313" key="15">
    <source>
        <dbReference type="EMBL" id="CAE0262226.1"/>
    </source>
</evidence>
<dbReference type="GO" id="GO:0035721">
    <property type="term" value="P:intraciliary retrograde transport"/>
    <property type="evidence" value="ECO:0007669"/>
    <property type="project" value="InterPro"/>
</dbReference>
<dbReference type="GO" id="GO:0035735">
    <property type="term" value="P:intraciliary transport involved in cilium assembly"/>
    <property type="evidence" value="ECO:0007669"/>
    <property type="project" value="InterPro"/>
</dbReference>
<keyword evidence="12" id="KW-0505">Motor protein</keyword>
<dbReference type="SUPFAM" id="SSF52540">
    <property type="entry name" value="P-loop containing nucleoside triphosphate hydrolases"/>
    <property type="match status" value="1"/>
</dbReference>
<dbReference type="AlphaFoldDB" id="A0A7S3LSV0"/>
<dbReference type="InterPro" id="IPR027417">
    <property type="entry name" value="P-loop_NTPase"/>
</dbReference>
<dbReference type="GO" id="GO:0005868">
    <property type="term" value="C:cytoplasmic dynein complex"/>
    <property type="evidence" value="ECO:0007669"/>
    <property type="project" value="InterPro"/>
</dbReference>
<evidence type="ECO:0000256" key="1">
    <source>
        <dbReference type="ARBA" id="ARBA00004120"/>
    </source>
</evidence>
<evidence type="ECO:0000256" key="8">
    <source>
        <dbReference type="ARBA" id="ARBA00022701"/>
    </source>
</evidence>
<reference evidence="15" key="1">
    <citation type="submission" date="2021-01" db="EMBL/GenBank/DDBJ databases">
        <authorList>
            <person name="Corre E."/>
            <person name="Pelletier E."/>
            <person name="Niang G."/>
            <person name="Scheremetjew M."/>
            <person name="Finn R."/>
            <person name="Kale V."/>
            <person name="Holt S."/>
            <person name="Cochrane G."/>
            <person name="Meng A."/>
            <person name="Brown T."/>
            <person name="Cohen L."/>
        </authorList>
    </citation>
    <scope>NUCLEOTIDE SEQUENCE</scope>
    <source>
        <strain evidence="15">NIES-2562</strain>
    </source>
</reference>
<keyword evidence="10" id="KW-0243">Dynein</keyword>
<evidence type="ECO:0000256" key="5">
    <source>
        <dbReference type="ARBA" id="ARBA00018863"/>
    </source>
</evidence>
<keyword evidence="7" id="KW-0963">Cytoplasm</keyword>
<evidence type="ECO:0000256" key="9">
    <source>
        <dbReference type="ARBA" id="ARBA00022794"/>
    </source>
</evidence>
<evidence type="ECO:0000256" key="12">
    <source>
        <dbReference type="ARBA" id="ARBA00023175"/>
    </source>
</evidence>
<dbReference type="CDD" id="cd00882">
    <property type="entry name" value="Ras_like_GTPase"/>
    <property type="match status" value="1"/>
</dbReference>
<dbReference type="GO" id="GO:0005874">
    <property type="term" value="C:microtubule"/>
    <property type="evidence" value="ECO:0007669"/>
    <property type="project" value="UniProtKB-KW"/>
</dbReference>
<dbReference type="InterPro" id="IPR022780">
    <property type="entry name" value="Dynein_light_int_chain"/>
</dbReference>
<keyword evidence="8" id="KW-0493">Microtubule</keyword>
<keyword evidence="9" id="KW-0970">Cilium biogenesis/degradation</keyword>
<evidence type="ECO:0000256" key="2">
    <source>
        <dbReference type="ARBA" id="ARBA00004300"/>
    </source>
</evidence>
<protein>
    <recommendedName>
        <fullName evidence="5">Cytoplasmic dynein 2 light intermediate chain 1</fullName>
    </recommendedName>
</protein>
<name>A0A7S3LSV0_9EUKA</name>
<proteinExistence type="inferred from homology"/>
<evidence type="ECO:0000256" key="10">
    <source>
        <dbReference type="ARBA" id="ARBA00023017"/>
    </source>
</evidence>
<evidence type="ECO:0000256" key="6">
    <source>
        <dbReference type="ARBA" id="ARBA00022473"/>
    </source>
</evidence>
<keyword evidence="11" id="KW-0969">Cilium</keyword>
<evidence type="ECO:0000256" key="3">
    <source>
        <dbReference type="ARBA" id="ARBA00004430"/>
    </source>
</evidence>
<dbReference type="Pfam" id="PF05783">
    <property type="entry name" value="DLIC"/>
    <property type="match status" value="1"/>
</dbReference>
<evidence type="ECO:0000256" key="11">
    <source>
        <dbReference type="ARBA" id="ARBA00023069"/>
    </source>
</evidence>
<dbReference type="GO" id="GO:0005813">
    <property type="term" value="C:centrosome"/>
    <property type="evidence" value="ECO:0007669"/>
    <property type="project" value="UniProtKB-SubCell"/>
</dbReference>
<dbReference type="Gene3D" id="3.40.50.300">
    <property type="entry name" value="P-loop containing nucleotide triphosphate hydrolases"/>
    <property type="match status" value="1"/>
</dbReference>
<evidence type="ECO:0000256" key="14">
    <source>
        <dbReference type="ARBA" id="ARBA00023273"/>
    </source>
</evidence>
<evidence type="ECO:0000256" key="7">
    <source>
        <dbReference type="ARBA" id="ARBA00022490"/>
    </source>
</evidence>
<evidence type="ECO:0000256" key="13">
    <source>
        <dbReference type="ARBA" id="ARBA00023212"/>
    </source>
</evidence>